<sequence length="581" mass="66604">MESEKKAKEQSHAIFDSGSRRTEPTFQMVEADWSQYRKVPNTEDKDTKPVTFVGHGFPKAKGSGPDRNSEAEASYREASDSEWDACQALRQRSERSSEQHKSPPKSDLYSRRPKRIQNGAFDAAVPPTSVRARKIQSQDQPVREEVLHEQPAEMVRRDHLIEDGRRPKTAHFTYRNHSASKERNRNRHRRHRQNLSKTDFVQICNALFDSDDEVEEEWNEPGTSNAVSRKTTVEEGYVQIRPTSITSAYIDEFVNAPRGEIVSPYHESPLFDRIPRPGYKDNLDADSHRGIEEYLAHNPLSTGSLSVVVHLFDFPPKLVSRPPDRLLRPVVIDGCAVAGCFDKEYSVHWGKIQDPSKLTWNSFKVLPMKPICLTTAMFLLRGHKVTVLLPNYYTDACVPAMRSKVDDVEALKILINLKIVHFVRQRGMDSVMDTIRREVDKVDALLISSGNSDVRDDFPRNPTFSSEMEASQNSDSAFTKASKRMLTPSFYGRNRDMTMSFGFHTKEDGTWRIVKEEHMCYYEPNFDGDCHINDEGRLCQQLQFEDQVHLLVALKELFEWPSLYRRGISVVLRLNHLATSA</sequence>
<feature type="domain" description="Zc3h12a-like Ribonuclease NYN" evidence="2">
    <location>
        <begin position="366"/>
        <end position="455"/>
    </location>
</feature>
<feature type="region of interest" description="Disordered" evidence="1">
    <location>
        <begin position="1"/>
        <end position="145"/>
    </location>
</feature>
<dbReference type="InterPro" id="IPR028079">
    <property type="entry name" value="RNase_Zc3h12a_2"/>
</dbReference>
<evidence type="ECO:0000313" key="4">
    <source>
        <dbReference type="Proteomes" id="UP001176961"/>
    </source>
</evidence>
<feature type="compositionally biased region" description="Basic and acidic residues" evidence="1">
    <location>
        <begin position="1"/>
        <end position="11"/>
    </location>
</feature>
<keyword evidence="4" id="KW-1185">Reference proteome</keyword>
<reference evidence="3" key="1">
    <citation type="submission" date="2023-07" db="EMBL/GenBank/DDBJ databases">
        <authorList>
            <consortium name="CYATHOMIX"/>
        </authorList>
    </citation>
    <scope>NUCLEOTIDE SEQUENCE</scope>
    <source>
        <strain evidence="3">N/A</strain>
    </source>
</reference>
<feature type="compositionally biased region" description="Basic and acidic residues" evidence="1">
    <location>
        <begin position="67"/>
        <end position="79"/>
    </location>
</feature>
<dbReference type="EMBL" id="CATQJL010000316">
    <property type="protein sequence ID" value="CAJ0606982.1"/>
    <property type="molecule type" value="Genomic_DNA"/>
</dbReference>
<name>A0AA36MEZ8_CYLNA</name>
<protein>
    <recommendedName>
        <fullName evidence="2">Zc3h12a-like Ribonuclease NYN domain-containing protein</fullName>
    </recommendedName>
</protein>
<evidence type="ECO:0000313" key="3">
    <source>
        <dbReference type="EMBL" id="CAJ0606982.1"/>
    </source>
</evidence>
<organism evidence="3 4">
    <name type="scientific">Cylicocyclus nassatus</name>
    <name type="common">Nematode worm</name>
    <dbReference type="NCBI Taxonomy" id="53992"/>
    <lineage>
        <taxon>Eukaryota</taxon>
        <taxon>Metazoa</taxon>
        <taxon>Ecdysozoa</taxon>
        <taxon>Nematoda</taxon>
        <taxon>Chromadorea</taxon>
        <taxon>Rhabditida</taxon>
        <taxon>Rhabditina</taxon>
        <taxon>Rhabditomorpha</taxon>
        <taxon>Strongyloidea</taxon>
        <taxon>Strongylidae</taxon>
        <taxon>Cylicocyclus</taxon>
    </lineage>
</organism>
<proteinExistence type="predicted"/>
<accession>A0AA36MEZ8</accession>
<dbReference type="Pfam" id="PF14626">
    <property type="entry name" value="RNase_Zc3h12a_2"/>
    <property type="match status" value="1"/>
</dbReference>
<feature type="compositionally biased region" description="Basic and acidic residues" evidence="1">
    <location>
        <begin position="91"/>
        <end position="101"/>
    </location>
</feature>
<evidence type="ECO:0000259" key="2">
    <source>
        <dbReference type="Pfam" id="PF14626"/>
    </source>
</evidence>
<comment type="caution">
    <text evidence="3">The sequence shown here is derived from an EMBL/GenBank/DDBJ whole genome shotgun (WGS) entry which is preliminary data.</text>
</comment>
<gene>
    <name evidence="3" type="ORF">CYNAS_LOCUS18965</name>
</gene>
<evidence type="ECO:0000256" key="1">
    <source>
        <dbReference type="SAM" id="MobiDB-lite"/>
    </source>
</evidence>
<dbReference type="Gene3D" id="3.40.50.11980">
    <property type="match status" value="1"/>
</dbReference>
<dbReference type="AlphaFoldDB" id="A0AA36MEZ8"/>
<dbReference type="Proteomes" id="UP001176961">
    <property type="component" value="Unassembled WGS sequence"/>
</dbReference>